<evidence type="ECO:0000256" key="2">
    <source>
        <dbReference type="ARBA" id="ARBA00022723"/>
    </source>
</evidence>
<evidence type="ECO:0000259" key="8">
    <source>
        <dbReference type="Pfam" id="PF00394"/>
    </source>
</evidence>
<dbReference type="InterPro" id="IPR045087">
    <property type="entry name" value="Cu-oxidase_fam"/>
</dbReference>
<keyword evidence="3" id="KW-0677">Repeat</keyword>
<reference evidence="11 12" key="1">
    <citation type="journal article" date="2018" name="Mycol. Prog.">
        <title>Coniella lustricola, a new species from submerged detritus.</title>
        <authorList>
            <person name="Raudabaugh D.B."/>
            <person name="Iturriaga T."/>
            <person name="Carver A."/>
            <person name="Mondo S."/>
            <person name="Pangilinan J."/>
            <person name="Lipzen A."/>
            <person name="He G."/>
            <person name="Amirebrahimi M."/>
            <person name="Grigoriev I.V."/>
            <person name="Miller A.N."/>
        </authorList>
    </citation>
    <scope>NUCLEOTIDE SEQUENCE [LARGE SCALE GENOMIC DNA]</scope>
    <source>
        <strain evidence="11 12">B22-T-1</strain>
    </source>
</reference>
<dbReference type="OrthoDB" id="2121828at2759"/>
<keyword evidence="2" id="KW-0479">Metal-binding</keyword>
<feature type="domain" description="Plastocyanin-like" evidence="8">
    <location>
        <begin position="203"/>
        <end position="348"/>
    </location>
</feature>
<keyword evidence="4" id="KW-0560">Oxidoreductase</keyword>
<comment type="similarity">
    <text evidence="1">Belongs to the multicopper oxidase family.</text>
</comment>
<dbReference type="STRING" id="2025994.A0A2T3A7A1"/>
<feature type="chain" id="PRO_5015637834" evidence="7">
    <location>
        <begin position="20"/>
        <end position="591"/>
    </location>
</feature>
<dbReference type="EMBL" id="KZ678447">
    <property type="protein sequence ID" value="PSR84150.1"/>
    <property type="molecule type" value="Genomic_DNA"/>
</dbReference>
<dbReference type="InterPro" id="IPR011707">
    <property type="entry name" value="Cu-oxidase-like_N"/>
</dbReference>
<dbReference type="FunFam" id="2.60.40.420:FF:000038">
    <property type="entry name" value="Extracellular dihydrogeodin oxidase/laccase"/>
    <property type="match status" value="1"/>
</dbReference>
<dbReference type="AlphaFoldDB" id="A0A2T3A7A1"/>
<evidence type="ECO:0000256" key="5">
    <source>
        <dbReference type="ARBA" id="ARBA00023008"/>
    </source>
</evidence>
<dbReference type="InterPro" id="IPR011706">
    <property type="entry name" value="Cu-oxidase_C"/>
</dbReference>
<dbReference type="Gene3D" id="2.60.40.420">
    <property type="entry name" value="Cupredoxins - blue copper proteins"/>
    <property type="match status" value="3"/>
</dbReference>
<gene>
    <name evidence="11" type="ORF">BD289DRAFT_474427</name>
</gene>
<evidence type="ECO:0000313" key="11">
    <source>
        <dbReference type="EMBL" id="PSR84150.1"/>
    </source>
</evidence>
<dbReference type="SUPFAM" id="SSF49503">
    <property type="entry name" value="Cupredoxins"/>
    <property type="match status" value="3"/>
</dbReference>
<evidence type="ECO:0000256" key="4">
    <source>
        <dbReference type="ARBA" id="ARBA00023002"/>
    </source>
</evidence>
<dbReference type="Pfam" id="PF07732">
    <property type="entry name" value="Cu-oxidase_3"/>
    <property type="match status" value="1"/>
</dbReference>
<evidence type="ECO:0000256" key="1">
    <source>
        <dbReference type="ARBA" id="ARBA00010609"/>
    </source>
</evidence>
<dbReference type="CDD" id="cd13901">
    <property type="entry name" value="CuRO_3_MaLCC_like"/>
    <property type="match status" value="1"/>
</dbReference>
<organism evidence="11 12">
    <name type="scientific">Coniella lustricola</name>
    <dbReference type="NCBI Taxonomy" id="2025994"/>
    <lineage>
        <taxon>Eukaryota</taxon>
        <taxon>Fungi</taxon>
        <taxon>Dikarya</taxon>
        <taxon>Ascomycota</taxon>
        <taxon>Pezizomycotina</taxon>
        <taxon>Sordariomycetes</taxon>
        <taxon>Sordariomycetidae</taxon>
        <taxon>Diaporthales</taxon>
        <taxon>Schizoparmaceae</taxon>
        <taxon>Coniella</taxon>
    </lineage>
</organism>
<dbReference type="GO" id="GO:0005507">
    <property type="term" value="F:copper ion binding"/>
    <property type="evidence" value="ECO:0007669"/>
    <property type="project" value="InterPro"/>
</dbReference>
<dbReference type="FunFam" id="2.60.40.420:FF:000021">
    <property type="entry name" value="Extracellular dihydrogeodin oxidase/laccase"/>
    <property type="match status" value="1"/>
</dbReference>
<dbReference type="GO" id="GO:0016491">
    <property type="term" value="F:oxidoreductase activity"/>
    <property type="evidence" value="ECO:0007669"/>
    <property type="project" value="UniProtKB-KW"/>
</dbReference>
<keyword evidence="7" id="KW-0732">Signal</keyword>
<evidence type="ECO:0000256" key="6">
    <source>
        <dbReference type="ARBA" id="ARBA00023180"/>
    </source>
</evidence>
<keyword evidence="12" id="KW-1185">Reference proteome</keyword>
<keyword evidence="6" id="KW-0325">Glycoprotein</keyword>
<keyword evidence="5" id="KW-0186">Copper</keyword>
<dbReference type="Pfam" id="PF00394">
    <property type="entry name" value="Cu-oxidase"/>
    <property type="match status" value="1"/>
</dbReference>
<proteinExistence type="inferred from homology"/>
<dbReference type="InterPro" id="IPR001117">
    <property type="entry name" value="Cu-oxidase_2nd"/>
</dbReference>
<evidence type="ECO:0000259" key="10">
    <source>
        <dbReference type="Pfam" id="PF07732"/>
    </source>
</evidence>
<evidence type="ECO:0000256" key="3">
    <source>
        <dbReference type="ARBA" id="ARBA00022737"/>
    </source>
</evidence>
<dbReference type="InterPro" id="IPR008972">
    <property type="entry name" value="Cupredoxin"/>
</dbReference>
<dbReference type="CDD" id="cd13854">
    <property type="entry name" value="CuRO_1_MaLCC_like"/>
    <property type="match status" value="1"/>
</dbReference>
<dbReference type="CDD" id="cd13880">
    <property type="entry name" value="CuRO_2_MaLCC_like"/>
    <property type="match status" value="1"/>
</dbReference>
<evidence type="ECO:0000313" key="12">
    <source>
        <dbReference type="Proteomes" id="UP000241462"/>
    </source>
</evidence>
<feature type="domain" description="Plastocyanin-like" evidence="10">
    <location>
        <begin position="77"/>
        <end position="191"/>
    </location>
</feature>
<evidence type="ECO:0000256" key="7">
    <source>
        <dbReference type="SAM" id="SignalP"/>
    </source>
</evidence>
<dbReference type="Proteomes" id="UP000241462">
    <property type="component" value="Unassembled WGS sequence"/>
</dbReference>
<protein>
    <submittedName>
        <fullName evidence="11">Laccase 3</fullName>
    </submittedName>
</protein>
<dbReference type="Pfam" id="PF07731">
    <property type="entry name" value="Cu-oxidase_2"/>
    <property type="match status" value="1"/>
</dbReference>
<dbReference type="InParanoid" id="A0A2T3A7A1"/>
<dbReference type="PANTHER" id="PTHR11709:SF502">
    <property type="entry name" value="MULTICOPPER OXIDASE"/>
    <property type="match status" value="1"/>
</dbReference>
<feature type="domain" description="Plastocyanin-like" evidence="9">
    <location>
        <begin position="427"/>
        <end position="556"/>
    </location>
</feature>
<name>A0A2T3A7A1_9PEZI</name>
<accession>A0A2T3A7A1</accession>
<feature type="signal peptide" evidence="7">
    <location>
        <begin position="1"/>
        <end position="19"/>
    </location>
</feature>
<dbReference type="PANTHER" id="PTHR11709">
    <property type="entry name" value="MULTI-COPPER OXIDASE"/>
    <property type="match status" value="1"/>
</dbReference>
<sequence length="591" mass="64219">MFEFSLLGLCATTLSLVAAAPGQLPSSSQLAAPEIAKRCVNSASDRSCWGDYSLSTDYYDIDAVPDTGVVREYWFNVENGTAAPDGIERTVLTVNGSVPGPTIIADWGDTVVVHVTNSMQNNGTGIHFHGVRQLNNTQNDGVPSITQCPIAPGDTLTYTWKATQYGSSWWHSHFYVQAWDGVLGGILINGPATANYDEDLGNLFLMDWSHNTADQVLLTATFSDTAVVMPTSLINGTNVYNNSGVEVGSRFETTFEAGKKYRLRLVNSGASNHFRFMIDNHTMEVISADFVPIHPYNTTDLSIGAGERYDVVVTASSQEGGNFWMRSIPQTNCTKTTNVNDVLGIVRYTASSANSSTAADADSAATSLPTTTAYAYTDTCADEDPANLVPYLVSDPAVTYDVRDDEVTAVINGDVVSWTMGGSSFQVDWANPSLQQVLDADNSGVATNWTADQHALVLPNANKWVYMYIQTTSAQAHPIHLHGHDFWVLASGWGSYATVNPALSFTNAPRRDVAMVPGDGYLVIAFLTDNPGTWLLHCHIAWHTSEGFAMQIIERESEILPMIDEDQMNSTCANWDAYANIDDVVQWDSGV</sequence>
<evidence type="ECO:0000259" key="9">
    <source>
        <dbReference type="Pfam" id="PF07731"/>
    </source>
</evidence>